<comment type="caution">
    <text evidence="3">The sequence shown here is derived from an EMBL/GenBank/DDBJ whole genome shotgun (WGS) entry which is preliminary data.</text>
</comment>
<sequence>MLAKQNDPISKEKKINISPINHSELNKLSEDFGKHFVSQKKLSAEQAFWLPILNSKSEPLAVTQTPVEIEVPKELPKEVLVYVTATCPSLTKPSEKLVAITPLNKNKKVRMDEVPKFVIKFMKMIQVRLNATVQNIIIDNGTEFVNQTLRAYYEDVGISHQTSVARTPQQNDVVKRQNQTLVEAVRTTEALGKLKPKVDIGIFVGYAPIKKAYGIYNNKTCLIIETIHVDFDELTEMKILFQPMFNEHFNPLPSVASPVPASVALEPFDSIGTPSLTLIDQDAPSPNNNPFFGVAIQEPNSEESSSRNVIPTNVHSVNQPPKHLSKWTKDHLLDNVIGNPSRHVSTRYQLQNKAMFCYFDAFISFVELKNHKEALQESYRVIIITLKWIFKVKLDEVGGVLKNKARLVARGYRQEEGIDFEESFAPEVLVDQRTQDESLFSSRKRKRSSGKDSELSKTALASKKTSKGDTPPKSSKTGKYAYTEELVKEATHEEPNNNWFKQPPRPPTLDLECNSCQVIDDQPEQPCFNNLLSAQKDPLTFNELMANPIDFCNFTKNRLKLNKITKPDLVGPVYNILKAICQSNIELEYNMKECFKALTERLDWENPEGDRCPFYLSKPLPLKGCLGYLTVATKYFFNNDLEYLKSIDLDGKYIASITKTKAARYELVGIEDMILKQWSVTKVGYDKDAILSVKSMTVNKLHGYGYLEEIMVRRVDRQLYKFKEVIVDLAVAMHMFTRSLIIKKRVKDVQFGVESYQKKLNITKPQKDFLRISAKELYTTSFEPPGVVYEDLSHHKRLVRADELYKFSDGTLKKVRDTLHHRLLNF</sequence>
<evidence type="ECO:0000313" key="3">
    <source>
        <dbReference type="EMBL" id="GEY86757.1"/>
    </source>
</evidence>
<dbReference type="InterPro" id="IPR012337">
    <property type="entry name" value="RNaseH-like_sf"/>
</dbReference>
<dbReference type="InterPro" id="IPR036397">
    <property type="entry name" value="RNaseH_sf"/>
</dbReference>
<dbReference type="GO" id="GO:0003676">
    <property type="term" value="F:nucleic acid binding"/>
    <property type="evidence" value="ECO:0007669"/>
    <property type="project" value="InterPro"/>
</dbReference>
<dbReference type="Pfam" id="PF25597">
    <property type="entry name" value="SH3_retrovirus"/>
    <property type="match status" value="1"/>
</dbReference>
<accession>A0A699HYW4</accession>
<organism evidence="3">
    <name type="scientific">Tanacetum cinerariifolium</name>
    <name type="common">Dalmatian daisy</name>
    <name type="synonym">Chrysanthemum cinerariifolium</name>
    <dbReference type="NCBI Taxonomy" id="118510"/>
    <lineage>
        <taxon>Eukaryota</taxon>
        <taxon>Viridiplantae</taxon>
        <taxon>Streptophyta</taxon>
        <taxon>Embryophyta</taxon>
        <taxon>Tracheophyta</taxon>
        <taxon>Spermatophyta</taxon>
        <taxon>Magnoliopsida</taxon>
        <taxon>eudicotyledons</taxon>
        <taxon>Gunneridae</taxon>
        <taxon>Pentapetalae</taxon>
        <taxon>asterids</taxon>
        <taxon>campanulids</taxon>
        <taxon>Asterales</taxon>
        <taxon>Asteraceae</taxon>
        <taxon>Asteroideae</taxon>
        <taxon>Anthemideae</taxon>
        <taxon>Anthemidinae</taxon>
        <taxon>Tanacetum</taxon>
    </lineage>
</organism>
<evidence type="ECO:0000259" key="2">
    <source>
        <dbReference type="PROSITE" id="PS50994"/>
    </source>
</evidence>
<dbReference type="GO" id="GO:0015074">
    <property type="term" value="P:DNA integration"/>
    <property type="evidence" value="ECO:0007669"/>
    <property type="project" value="InterPro"/>
</dbReference>
<dbReference type="Gene3D" id="3.30.420.10">
    <property type="entry name" value="Ribonuclease H-like superfamily/Ribonuclease H"/>
    <property type="match status" value="1"/>
</dbReference>
<dbReference type="InterPro" id="IPR039537">
    <property type="entry name" value="Retrotran_Ty1/copia-like"/>
</dbReference>
<proteinExistence type="predicted"/>
<gene>
    <name evidence="3" type="ORF">Tci_458731</name>
</gene>
<dbReference type="InterPro" id="IPR057670">
    <property type="entry name" value="SH3_retrovirus"/>
</dbReference>
<dbReference type="InterPro" id="IPR001584">
    <property type="entry name" value="Integrase_cat-core"/>
</dbReference>
<evidence type="ECO:0000256" key="1">
    <source>
        <dbReference type="SAM" id="MobiDB-lite"/>
    </source>
</evidence>
<dbReference type="PROSITE" id="PS50994">
    <property type="entry name" value="INTEGRASE"/>
    <property type="match status" value="1"/>
</dbReference>
<dbReference type="PANTHER" id="PTHR42648:SF21">
    <property type="entry name" value="CYSTEINE-RICH RLK (RECEPTOR-LIKE PROTEIN KINASE) 8"/>
    <property type="match status" value="1"/>
</dbReference>
<feature type="region of interest" description="Disordered" evidence="1">
    <location>
        <begin position="439"/>
        <end position="480"/>
    </location>
</feature>
<name>A0A699HYW4_TANCI</name>
<reference evidence="3" key="1">
    <citation type="journal article" date="2019" name="Sci. Rep.">
        <title>Draft genome of Tanacetum cinerariifolium, the natural source of mosquito coil.</title>
        <authorList>
            <person name="Yamashiro T."/>
            <person name="Shiraishi A."/>
            <person name="Satake H."/>
            <person name="Nakayama K."/>
        </authorList>
    </citation>
    <scope>NUCLEOTIDE SEQUENCE</scope>
</reference>
<protein>
    <recommendedName>
        <fullName evidence="2">Integrase catalytic domain-containing protein</fullName>
    </recommendedName>
</protein>
<feature type="domain" description="Integrase catalytic" evidence="2">
    <location>
        <begin position="62"/>
        <end position="244"/>
    </location>
</feature>
<dbReference type="SUPFAM" id="SSF53098">
    <property type="entry name" value="Ribonuclease H-like"/>
    <property type="match status" value="1"/>
</dbReference>
<dbReference type="PANTHER" id="PTHR42648">
    <property type="entry name" value="TRANSPOSASE, PUTATIVE-RELATED"/>
    <property type="match status" value="1"/>
</dbReference>
<dbReference type="AlphaFoldDB" id="A0A699HYW4"/>
<dbReference type="EMBL" id="BKCJ010217373">
    <property type="protein sequence ID" value="GEY86757.1"/>
    <property type="molecule type" value="Genomic_DNA"/>
</dbReference>